<reference evidence="2" key="1">
    <citation type="submission" date="2018-07" db="EMBL/GenBank/DDBJ databases">
        <authorList>
            <person name="Kim H."/>
        </authorList>
    </citation>
    <scope>NUCLEOTIDE SEQUENCE [LARGE SCALE GENOMIC DNA]</scope>
    <source>
        <strain evidence="2">F02</strain>
    </source>
</reference>
<dbReference type="Proteomes" id="UP000252182">
    <property type="component" value="Chromosome"/>
</dbReference>
<evidence type="ECO:0008006" key="3">
    <source>
        <dbReference type="Google" id="ProtNLM"/>
    </source>
</evidence>
<keyword evidence="2" id="KW-1185">Reference proteome</keyword>
<proteinExistence type="predicted"/>
<name>A0A345DEG8_9BURK</name>
<evidence type="ECO:0000313" key="1">
    <source>
        <dbReference type="EMBL" id="AXF86756.1"/>
    </source>
</evidence>
<dbReference type="KEGG" id="hyf:DTO96_102512"/>
<evidence type="ECO:0000313" key="2">
    <source>
        <dbReference type="Proteomes" id="UP000252182"/>
    </source>
</evidence>
<dbReference type="AlphaFoldDB" id="A0A345DEG8"/>
<dbReference type="PROSITE" id="PS51257">
    <property type="entry name" value="PROKAR_LIPOPROTEIN"/>
    <property type="match status" value="1"/>
</dbReference>
<dbReference type="RefSeq" id="WP_114563800.1">
    <property type="nucleotide sequence ID" value="NZ_CP031124.1"/>
</dbReference>
<protein>
    <recommendedName>
        <fullName evidence="3">Lipoprotein</fullName>
    </recommendedName>
</protein>
<sequence length="190" mass="20425">MSLINKKGLILLGGLLLYACGDKGAPPPPAQTAEKAKDAKEYVQLKVDKLDVKNLTKNLPIYAETHDKSGVGLPRTRWKIKGASEYSGLEYIGSQNDGAQISLSCQVFDSKGMPTPWIKGQVCYQVAVALVNNVVEGDGTFKSEVMMAKAGLDQAKGLIPDPSVWGKSTDIGISFSGEGYVFVTNYAKKH</sequence>
<accession>A0A345DEG8</accession>
<organism evidence="1 2">
    <name type="scientific">Ephemeroptericola cinctiostellae</name>
    <dbReference type="NCBI Taxonomy" id="2268024"/>
    <lineage>
        <taxon>Bacteria</taxon>
        <taxon>Pseudomonadati</taxon>
        <taxon>Pseudomonadota</taxon>
        <taxon>Betaproteobacteria</taxon>
        <taxon>Burkholderiales</taxon>
        <taxon>Burkholderiaceae</taxon>
        <taxon>Ephemeroptericola</taxon>
    </lineage>
</organism>
<gene>
    <name evidence="1" type="ORF">DTO96_102512</name>
</gene>
<dbReference type="EMBL" id="CP031124">
    <property type="protein sequence ID" value="AXF86756.1"/>
    <property type="molecule type" value="Genomic_DNA"/>
</dbReference>